<feature type="transmembrane region" description="Helical" evidence="7">
    <location>
        <begin position="64"/>
        <end position="86"/>
    </location>
</feature>
<dbReference type="InterPro" id="IPR002656">
    <property type="entry name" value="Acyl_transf_3_dom"/>
</dbReference>
<reference evidence="10" key="1">
    <citation type="submission" date="2018-02" db="EMBL/GenBank/DDBJ databases">
        <authorList>
            <person name="Clavel T."/>
            <person name="Strowig T."/>
        </authorList>
    </citation>
    <scope>NUCLEOTIDE SEQUENCE [LARGE SCALE GENOMIC DNA]</scope>
    <source>
        <strain evidence="10">DSM 100764</strain>
    </source>
</reference>
<keyword evidence="4 7" id="KW-0812">Transmembrane</keyword>
<evidence type="ECO:0000259" key="8">
    <source>
        <dbReference type="Pfam" id="PF01757"/>
    </source>
</evidence>
<feature type="transmembrane region" description="Helical" evidence="7">
    <location>
        <begin position="317"/>
        <end position="339"/>
    </location>
</feature>
<evidence type="ECO:0000256" key="2">
    <source>
        <dbReference type="ARBA" id="ARBA00007400"/>
    </source>
</evidence>
<accession>A0A2V1IXM5</accession>
<evidence type="ECO:0000256" key="4">
    <source>
        <dbReference type="ARBA" id="ARBA00022692"/>
    </source>
</evidence>
<dbReference type="AlphaFoldDB" id="A0A2V1IXM5"/>
<name>A0A2V1IXM5_9BACT</name>
<evidence type="ECO:0000256" key="7">
    <source>
        <dbReference type="SAM" id="Phobius"/>
    </source>
</evidence>
<protein>
    <submittedName>
        <fullName evidence="9">Acyltransferase</fullName>
    </submittedName>
</protein>
<sequence length="383" mass="43604">MNQTIQHPTKSDRIAWVDALKIAACLLVVIAHCSDPFTGAFDSDRISFVTGVAVGSLTRPSVPLFVMMTAILLLPAPSGSSLGSFYRRRIGRIMPALIFWSVILPVAFYLYFGNANTANPTVDAASYTWSGLWHKICLMTVNFNFDTVPLWYLYMLVGLYMIIPIISPWLEKASRRDVRLLLLIWGFTLFIPYIRLLAPAVGYTGNFGSMEIFGVCDWNAYGTFYYVSGFAGYMLLAYYIRRWPLKWSATKTAAICVPMFIAGYCITFFGYLKLQDLYPGDYSYLEIIYYFTGINVFMMTFPILLAFSRLRIRQRPWLGKLASLTFGIYLCHFFFVFVTYDIFDIKGVAPIVRLLLMAATSIVVSGALTWLMRQWRPTRCLVA</sequence>
<evidence type="ECO:0000256" key="3">
    <source>
        <dbReference type="ARBA" id="ARBA00022475"/>
    </source>
</evidence>
<feature type="transmembrane region" description="Helical" evidence="7">
    <location>
        <begin position="223"/>
        <end position="240"/>
    </location>
</feature>
<comment type="subcellular location">
    <subcellularLocation>
        <location evidence="1">Cell membrane</location>
        <topology evidence="1">Multi-pass membrane protein</topology>
    </subcellularLocation>
</comment>
<evidence type="ECO:0000256" key="5">
    <source>
        <dbReference type="ARBA" id="ARBA00022989"/>
    </source>
</evidence>
<evidence type="ECO:0000313" key="10">
    <source>
        <dbReference type="Proteomes" id="UP000244925"/>
    </source>
</evidence>
<comment type="caution">
    <text evidence="9">The sequence shown here is derived from an EMBL/GenBank/DDBJ whole genome shotgun (WGS) entry which is preliminary data.</text>
</comment>
<dbReference type="EMBL" id="PUBV01000001">
    <property type="protein sequence ID" value="PWB09779.1"/>
    <property type="molecule type" value="Genomic_DNA"/>
</dbReference>
<keyword evidence="5 7" id="KW-1133">Transmembrane helix</keyword>
<comment type="similarity">
    <text evidence="2">Belongs to the acyltransferase 3 family.</text>
</comment>
<dbReference type="PANTHER" id="PTHR40074:SF2">
    <property type="entry name" value="O-ACETYLTRANSFERASE WECH"/>
    <property type="match status" value="1"/>
</dbReference>
<keyword evidence="10" id="KW-1185">Reference proteome</keyword>
<dbReference type="Proteomes" id="UP000244925">
    <property type="component" value="Unassembled WGS sequence"/>
</dbReference>
<feature type="transmembrane region" description="Helical" evidence="7">
    <location>
        <begin position="252"/>
        <end position="272"/>
    </location>
</feature>
<dbReference type="GO" id="GO:0005886">
    <property type="term" value="C:plasma membrane"/>
    <property type="evidence" value="ECO:0007669"/>
    <property type="project" value="UniProtKB-SubCell"/>
</dbReference>
<keyword evidence="3" id="KW-1003">Cell membrane</keyword>
<evidence type="ECO:0000313" key="9">
    <source>
        <dbReference type="EMBL" id="PWB09779.1"/>
    </source>
</evidence>
<proteinExistence type="inferred from homology"/>
<organism evidence="9 10">
    <name type="scientific">Paramuribaculum intestinale</name>
    <dbReference type="NCBI Taxonomy" id="2094151"/>
    <lineage>
        <taxon>Bacteria</taxon>
        <taxon>Pseudomonadati</taxon>
        <taxon>Bacteroidota</taxon>
        <taxon>Bacteroidia</taxon>
        <taxon>Bacteroidales</taxon>
        <taxon>Muribaculaceae</taxon>
        <taxon>Paramuribaculum</taxon>
    </lineage>
</organism>
<keyword evidence="9" id="KW-0012">Acyltransferase</keyword>
<dbReference type="PANTHER" id="PTHR40074">
    <property type="entry name" value="O-ACETYLTRANSFERASE WECH"/>
    <property type="match status" value="1"/>
</dbReference>
<dbReference type="RefSeq" id="WP_107034831.1">
    <property type="nucleotide sequence ID" value="NZ_CAONGC010000003.1"/>
</dbReference>
<dbReference type="GO" id="GO:0009246">
    <property type="term" value="P:enterobacterial common antigen biosynthetic process"/>
    <property type="evidence" value="ECO:0007669"/>
    <property type="project" value="TreeGrafter"/>
</dbReference>
<feature type="transmembrane region" description="Helical" evidence="7">
    <location>
        <begin position="351"/>
        <end position="371"/>
    </location>
</feature>
<feature type="transmembrane region" description="Helical" evidence="7">
    <location>
        <begin position="93"/>
        <end position="112"/>
    </location>
</feature>
<keyword evidence="6 7" id="KW-0472">Membrane</keyword>
<evidence type="ECO:0000256" key="1">
    <source>
        <dbReference type="ARBA" id="ARBA00004651"/>
    </source>
</evidence>
<keyword evidence="9" id="KW-0808">Transferase</keyword>
<dbReference type="Pfam" id="PF01757">
    <property type="entry name" value="Acyl_transf_3"/>
    <property type="match status" value="1"/>
</dbReference>
<dbReference type="GO" id="GO:0016413">
    <property type="term" value="F:O-acetyltransferase activity"/>
    <property type="evidence" value="ECO:0007669"/>
    <property type="project" value="TreeGrafter"/>
</dbReference>
<evidence type="ECO:0000256" key="6">
    <source>
        <dbReference type="ARBA" id="ARBA00023136"/>
    </source>
</evidence>
<feature type="domain" description="Acyltransferase 3" evidence="8">
    <location>
        <begin position="14"/>
        <end position="370"/>
    </location>
</feature>
<feature type="transmembrane region" description="Helical" evidence="7">
    <location>
        <begin position="287"/>
        <end position="305"/>
    </location>
</feature>
<feature type="transmembrane region" description="Helical" evidence="7">
    <location>
        <begin position="182"/>
        <end position="203"/>
    </location>
</feature>
<dbReference type="GeneID" id="93424301"/>
<gene>
    <name evidence="9" type="ORF">C5O25_00810</name>
</gene>
<feature type="transmembrane region" description="Helical" evidence="7">
    <location>
        <begin position="151"/>
        <end position="170"/>
    </location>
</feature>